<evidence type="ECO:0000313" key="1">
    <source>
        <dbReference type="EMBL" id="CAG6693835.1"/>
    </source>
</evidence>
<name>A0A8D8TSC4_9HEMI</name>
<dbReference type="AlphaFoldDB" id="A0A8D8TSC4"/>
<sequence length="117" mass="13738">MYESSQETSLSLSCVQLRHSTSRQKHRLQLSTFFPLVHIQFHTIHRSTPICSTSHIIFLSEECGAKNSERMQKLIVKLIAICNQYADVKIYRVMISFNLRHRKNTRKNSFLSLKSRQ</sequence>
<reference evidence="1" key="1">
    <citation type="submission" date="2021-05" db="EMBL/GenBank/DDBJ databases">
        <authorList>
            <person name="Alioto T."/>
            <person name="Alioto T."/>
            <person name="Gomez Garrido J."/>
        </authorList>
    </citation>
    <scope>NUCLEOTIDE SEQUENCE</scope>
</reference>
<dbReference type="EMBL" id="HBUF01314703">
    <property type="protein sequence ID" value="CAG6693835.1"/>
    <property type="molecule type" value="Transcribed_RNA"/>
</dbReference>
<accession>A0A8D8TSC4</accession>
<proteinExistence type="predicted"/>
<protein>
    <submittedName>
        <fullName evidence="1">Uncharacterized protein</fullName>
    </submittedName>
</protein>
<organism evidence="1">
    <name type="scientific">Cacopsylla melanoneura</name>
    <dbReference type="NCBI Taxonomy" id="428564"/>
    <lineage>
        <taxon>Eukaryota</taxon>
        <taxon>Metazoa</taxon>
        <taxon>Ecdysozoa</taxon>
        <taxon>Arthropoda</taxon>
        <taxon>Hexapoda</taxon>
        <taxon>Insecta</taxon>
        <taxon>Pterygota</taxon>
        <taxon>Neoptera</taxon>
        <taxon>Paraneoptera</taxon>
        <taxon>Hemiptera</taxon>
        <taxon>Sternorrhyncha</taxon>
        <taxon>Psylloidea</taxon>
        <taxon>Psyllidae</taxon>
        <taxon>Psyllinae</taxon>
        <taxon>Cacopsylla</taxon>
    </lineage>
</organism>